<evidence type="ECO:0000313" key="1">
    <source>
        <dbReference type="EMBL" id="WVZ64859.1"/>
    </source>
</evidence>
<evidence type="ECO:0000313" key="2">
    <source>
        <dbReference type="Proteomes" id="UP001341281"/>
    </source>
</evidence>
<dbReference type="EMBL" id="CP144747">
    <property type="protein sequence ID" value="WVZ64859.1"/>
    <property type="molecule type" value="Genomic_DNA"/>
</dbReference>
<name>A0AAQ3T1C4_PASNO</name>
<organism evidence="1 2">
    <name type="scientific">Paspalum notatum var. saurae</name>
    <dbReference type="NCBI Taxonomy" id="547442"/>
    <lineage>
        <taxon>Eukaryota</taxon>
        <taxon>Viridiplantae</taxon>
        <taxon>Streptophyta</taxon>
        <taxon>Embryophyta</taxon>
        <taxon>Tracheophyta</taxon>
        <taxon>Spermatophyta</taxon>
        <taxon>Magnoliopsida</taxon>
        <taxon>Liliopsida</taxon>
        <taxon>Poales</taxon>
        <taxon>Poaceae</taxon>
        <taxon>PACMAD clade</taxon>
        <taxon>Panicoideae</taxon>
        <taxon>Andropogonodae</taxon>
        <taxon>Paspaleae</taxon>
        <taxon>Paspalinae</taxon>
        <taxon>Paspalum</taxon>
    </lineage>
</organism>
<dbReference type="Proteomes" id="UP001341281">
    <property type="component" value="Chromosome 03"/>
</dbReference>
<gene>
    <name evidence="1" type="ORF">U9M48_014321</name>
</gene>
<keyword evidence="2" id="KW-1185">Reference proteome</keyword>
<proteinExistence type="predicted"/>
<reference evidence="1 2" key="1">
    <citation type="submission" date="2024-02" db="EMBL/GenBank/DDBJ databases">
        <title>High-quality chromosome-scale genome assembly of Pensacola bahiagrass (Paspalum notatum Flugge var. saurae).</title>
        <authorList>
            <person name="Vega J.M."/>
            <person name="Podio M."/>
            <person name="Orjuela J."/>
            <person name="Siena L.A."/>
            <person name="Pessino S.C."/>
            <person name="Combes M.C."/>
            <person name="Mariac C."/>
            <person name="Albertini E."/>
            <person name="Pupilli F."/>
            <person name="Ortiz J.P.A."/>
            <person name="Leblanc O."/>
        </authorList>
    </citation>
    <scope>NUCLEOTIDE SEQUENCE [LARGE SCALE GENOMIC DNA]</scope>
    <source>
        <strain evidence="1">R1</strain>
        <tissue evidence="1">Leaf</tissue>
    </source>
</reference>
<protein>
    <submittedName>
        <fullName evidence="1">Uncharacterized protein</fullName>
    </submittedName>
</protein>
<accession>A0AAQ3T1C4</accession>
<dbReference type="AlphaFoldDB" id="A0AAQ3T1C4"/>
<sequence length="68" mass="7597">MLPFLAIATPIYTEEHPSRATLLLASYLCHVHHTAVAAACCRDRHGRDERRYVQFISSLLPNHGLAPS</sequence>